<accession>A0A1F5WUX3</accession>
<proteinExistence type="predicted"/>
<evidence type="ECO:0000313" key="1">
    <source>
        <dbReference type="EMBL" id="OGF79403.1"/>
    </source>
</evidence>
<gene>
    <name evidence="1" type="ORF">A2W54_01580</name>
</gene>
<comment type="caution">
    <text evidence="1">The sequence shown here is derived from an EMBL/GenBank/DDBJ whole genome shotgun (WGS) entry which is preliminary data.</text>
</comment>
<dbReference type="EMBL" id="MFHI01000005">
    <property type="protein sequence ID" value="OGF79403.1"/>
    <property type="molecule type" value="Genomic_DNA"/>
</dbReference>
<sequence length="325" mass="36546">MEGGCFAATSLVEVENIPYFRTEKGSLVFTISANGHIWGHRIEDGGKKNDIELEIFYPSDGGFILRQRDSKPVPTFPTVSPTTFSSPVYEKISVEQGKVIRRILGQKAPLTALLGCIALPEAWCLDIKQNYKVRRNSSLFLRLRDRDFNGKVIDCSFRTQDQGLGTSKLGLFNVEYLDNKYTFQLSGGPVSSCILLGKSRKDGGARFGSTTVEGTMNLCREGYKLFTAGNIEFPHYVFSVSKAKDKKFFVGDFLACVEREPFPNELTVLCDTENIFDCFEIDEAMLLLEEKRLSEAESELYWTVALAQNKVMCEQRRIKSNNPNA</sequence>
<dbReference type="AlphaFoldDB" id="A0A1F5WUX3"/>
<dbReference type="Proteomes" id="UP000178425">
    <property type="component" value="Unassembled WGS sequence"/>
</dbReference>
<reference evidence="1 2" key="1">
    <citation type="journal article" date="2016" name="Nat. Commun.">
        <title>Thousands of microbial genomes shed light on interconnected biogeochemical processes in an aquifer system.</title>
        <authorList>
            <person name="Anantharaman K."/>
            <person name="Brown C.T."/>
            <person name="Hug L.A."/>
            <person name="Sharon I."/>
            <person name="Castelle C.J."/>
            <person name="Probst A.J."/>
            <person name="Thomas B.C."/>
            <person name="Singh A."/>
            <person name="Wilkins M.J."/>
            <person name="Karaoz U."/>
            <person name="Brodie E.L."/>
            <person name="Williams K.H."/>
            <person name="Hubbard S.S."/>
            <person name="Banfield J.F."/>
        </authorList>
    </citation>
    <scope>NUCLEOTIDE SEQUENCE [LARGE SCALE GENOMIC DNA]</scope>
</reference>
<protein>
    <submittedName>
        <fullName evidence="1">Uncharacterized protein</fullName>
    </submittedName>
</protein>
<organism evidence="1 2">
    <name type="scientific">Candidatus Giovannonibacteria bacterium RIFCSPHIGHO2_02_43_13</name>
    <dbReference type="NCBI Taxonomy" id="1798330"/>
    <lineage>
        <taxon>Bacteria</taxon>
        <taxon>Candidatus Giovannoniibacteriota</taxon>
    </lineage>
</organism>
<name>A0A1F5WUX3_9BACT</name>
<evidence type="ECO:0000313" key="2">
    <source>
        <dbReference type="Proteomes" id="UP000178425"/>
    </source>
</evidence>